<protein>
    <recommendedName>
        <fullName evidence="5">Short-chain dehydrogenase/reductase SDR</fullName>
    </recommendedName>
</protein>
<dbReference type="PANTHER" id="PTHR44196">
    <property type="entry name" value="DEHYDROGENASE/REDUCTASE SDR FAMILY MEMBER 7B"/>
    <property type="match status" value="1"/>
</dbReference>
<dbReference type="Gene3D" id="3.40.50.720">
    <property type="entry name" value="NAD(P)-binding Rossmann-like Domain"/>
    <property type="match status" value="1"/>
</dbReference>
<dbReference type="SUPFAM" id="SSF51735">
    <property type="entry name" value="NAD(P)-binding Rossmann-fold domains"/>
    <property type="match status" value="1"/>
</dbReference>
<dbReference type="PRINTS" id="PR00081">
    <property type="entry name" value="GDHRDH"/>
</dbReference>
<organism evidence="3 4">
    <name type="scientific">Halomonas beimenensis</name>
    <dbReference type="NCBI Taxonomy" id="475662"/>
    <lineage>
        <taxon>Bacteria</taxon>
        <taxon>Pseudomonadati</taxon>
        <taxon>Pseudomonadota</taxon>
        <taxon>Gammaproteobacteria</taxon>
        <taxon>Oceanospirillales</taxon>
        <taxon>Halomonadaceae</taxon>
        <taxon>Halomonas</taxon>
    </lineage>
</organism>
<dbReference type="PANTHER" id="PTHR44196:SF1">
    <property type="entry name" value="DEHYDROGENASE_REDUCTASE SDR FAMILY MEMBER 7B"/>
    <property type="match status" value="1"/>
</dbReference>
<dbReference type="GO" id="GO:0016020">
    <property type="term" value="C:membrane"/>
    <property type="evidence" value="ECO:0007669"/>
    <property type="project" value="TreeGrafter"/>
</dbReference>
<evidence type="ECO:0008006" key="5">
    <source>
        <dbReference type="Google" id="ProtNLM"/>
    </source>
</evidence>
<reference evidence="3 4" key="1">
    <citation type="journal article" date="2017" name="Sci. Rep.">
        <title>Revealing the Saline Adaptation Strategies of the Halophilic Bacterium Halomonas beimenensis through High-throughput Omics and Transposon Mutagenesis Approaches.</title>
        <authorList>
            <person name="Chen Y.H."/>
            <person name="Lin S.S."/>
            <person name="Shyu Y.T."/>
        </authorList>
    </citation>
    <scope>NUCLEOTIDE SEQUENCE [LARGE SCALE GENOMIC DNA]</scope>
    <source>
        <strain evidence="3 4">NTU-111</strain>
    </source>
</reference>
<dbReference type="Pfam" id="PF00106">
    <property type="entry name" value="adh_short"/>
    <property type="match status" value="1"/>
</dbReference>
<dbReference type="AlphaFoldDB" id="A0A291P9E8"/>
<dbReference type="InterPro" id="IPR002347">
    <property type="entry name" value="SDR_fam"/>
</dbReference>
<proteinExistence type="inferred from homology"/>
<evidence type="ECO:0000256" key="1">
    <source>
        <dbReference type="ARBA" id="ARBA00006484"/>
    </source>
</evidence>
<keyword evidence="4" id="KW-1185">Reference proteome</keyword>
<dbReference type="CDD" id="cd05233">
    <property type="entry name" value="SDR_c"/>
    <property type="match status" value="1"/>
</dbReference>
<gene>
    <name evidence="3" type="ORF">BEI_2546</name>
</gene>
<dbReference type="GO" id="GO:0016491">
    <property type="term" value="F:oxidoreductase activity"/>
    <property type="evidence" value="ECO:0007669"/>
    <property type="project" value="UniProtKB-KW"/>
</dbReference>
<dbReference type="Proteomes" id="UP000219993">
    <property type="component" value="Chromosome"/>
</dbReference>
<comment type="similarity">
    <text evidence="1">Belongs to the short-chain dehydrogenases/reductases (SDR) family.</text>
</comment>
<evidence type="ECO:0000313" key="4">
    <source>
        <dbReference type="Proteomes" id="UP000219993"/>
    </source>
</evidence>
<keyword evidence="2" id="KW-0560">Oxidoreductase</keyword>
<dbReference type="InterPro" id="IPR036291">
    <property type="entry name" value="NAD(P)-bd_dom_sf"/>
</dbReference>
<evidence type="ECO:0000313" key="3">
    <source>
        <dbReference type="EMBL" id="ATJ83533.1"/>
    </source>
</evidence>
<sequence>MGKRALIVGASGGIGRGIAGRLAADGWHILAQGRRSMALNETLEAVRQAGGEGQTFEAELDDMSQVAALAAWAREAGPLQAVIWSAGGGRSVATGPEAIAEWERTLATALHAPMQLAAHTLASLQATQGAYLFVCGMYAKMGVARMAAHCAARHGLEGFAKALFEEVRESGVGVTLIHPGFVHSRLTASDRLDPAKMIRVADIAETVAMALALSPQACVTELTVRPQRSPYRPGGTG</sequence>
<name>A0A291P9E8_9GAMM</name>
<evidence type="ECO:0000256" key="2">
    <source>
        <dbReference type="ARBA" id="ARBA00023002"/>
    </source>
</evidence>
<dbReference type="EMBL" id="CP021435">
    <property type="protein sequence ID" value="ATJ83533.1"/>
    <property type="molecule type" value="Genomic_DNA"/>
</dbReference>
<accession>A0A291P9E8</accession>
<dbReference type="KEGG" id="hbe:BEI_2546"/>